<evidence type="ECO:0000313" key="1">
    <source>
        <dbReference type="EMBL" id="KAI0045558.1"/>
    </source>
</evidence>
<sequence>MHQVILPYDVHVESIDSVYRDSQNRTAARSAHAPSSANHGQPSHRSSSSADRGISPPRSFSNGHLFRYFSAVLRVFLATTTVECAMITNDYLDILAACPNVTALFLRLTSHATAKGDLLPWLRRLNLKLTYLSVRGGGAGIVTAIAGIWPSLEGLDVYGWKTNPSEFRWFNTLRKTPRTMVDQYNSFTKMWGFTGADVSGLRELDLRGTNGCSLNQTSVLEQLASLRFDGELPGQLVLDICTRLETLVFVGCPTGKEVAQPQTPSPHVAYLADGDLPCAGDMAHLLAALCALPALRLVTTTRAMPLEAREELARACGVELAVYETSSMFRRPSIDAIPPSCNFTVSVPLDVLIIIIEWVYRSSQHNTIDYSTLPPHLVAYVRSMSLVLAGKKGNDVDVLELCTNVVGISIAITGDYFTSDRYSHHNERAFVARLQAIPVRPIYLRIMGNSGLANQIINIWPSIRAISWYTDGSAILPHTLQIFEACPWNISTPISLRPMAVGAPALCDLELHKADWTEARQWVSVFPSRTLAQLRTLVLGYGSDVPPRALLEALPRLETLVLTRLPEQDYALPLALGHLGYHFHGGREERVAHARLLLDAARALTGLRLVTATRWSSQEVLEELERACRDRGVDFRVYDEPGCFQGRDYAFLDGGLKKGTPVLCAEVSRRSSKIDALQHNIRSSQAGNEAGNLGIG</sequence>
<gene>
    <name evidence="1" type="ORF">FA95DRAFT_1573720</name>
</gene>
<evidence type="ECO:0000313" key="2">
    <source>
        <dbReference type="Proteomes" id="UP000814033"/>
    </source>
</evidence>
<dbReference type="Proteomes" id="UP000814033">
    <property type="component" value="Unassembled WGS sequence"/>
</dbReference>
<keyword evidence="2" id="KW-1185">Reference proteome</keyword>
<accession>A0ACB8RN73</accession>
<organism evidence="1 2">
    <name type="scientific">Auriscalpium vulgare</name>
    <dbReference type="NCBI Taxonomy" id="40419"/>
    <lineage>
        <taxon>Eukaryota</taxon>
        <taxon>Fungi</taxon>
        <taxon>Dikarya</taxon>
        <taxon>Basidiomycota</taxon>
        <taxon>Agaricomycotina</taxon>
        <taxon>Agaricomycetes</taxon>
        <taxon>Russulales</taxon>
        <taxon>Auriscalpiaceae</taxon>
        <taxon>Auriscalpium</taxon>
    </lineage>
</organism>
<protein>
    <submittedName>
        <fullName evidence="1">Uncharacterized protein</fullName>
    </submittedName>
</protein>
<proteinExistence type="predicted"/>
<name>A0ACB8RN73_9AGAM</name>
<comment type="caution">
    <text evidence="1">The sequence shown here is derived from an EMBL/GenBank/DDBJ whole genome shotgun (WGS) entry which is preliminary data.</text>
</comment>
<reference evidence="1" key="2">
    <citation type="journal article" date="2022" name="New Phytol.">
        <title>Evolutionary transition to the ectomycorrhizal habit in the genomes of a hyperdiverse lineage of mushroom-forming fungi.</title>
        <authorList>
            <person name="Looney B."/>
            <person name="Miyauchi S."/>
            <person name="Morin E."/>
            <person name="Drula E."/>
            <person name="Courty P.E."/>
            <person name="Kohler A."/>
            <person name="Kuo A."/>
            <person name="LaButti K."/>
            <person name="Pangilinan J."/>
            <person name="Lipzen A."/>
            <person name="Riley R."/>
            <person name="Andreopoulos W."/>
            <person name="He G."/>
            <person name="Johnson J."/>
            <person name="Nolan M."/>
            <person name="Tritt A."/>
            <person name="Barry K.W."/>
            <person name="Grigoriev I.V."/>
            <person name="Nagy L.G."/>
            <person name="Hibbett D."/>
            <person name="Henrissat B."/>
            <person name="Matheny P.B."/>
            <person name="Labbe J."/>
            <person name="Martin F.M."/>
        </authorList>
    </citation>
    <scope>NUCLEOTIDE SEQUENCE</scope>
    <source>
        <strain evidence="1">FP105234-sp</strain>
    </source>
</reference>
<dbReference type="EMBL" id="MU275948">
    <property type="protein sequence ID" value="KAI0045558.1"/>
    <property type="molecule type" value="Genomic_DNA"/>
</dbReference>
<reference evidence="1" key="1">
    <citation type="submission" date="2021-02" db="EMBL/GenBank/DDBJ databases">
        <authorList>
            <consortium name="DOE Joint Genome Institute"/>
            <person name="Ahrendt S."/>
            <person name="Looney B.P."/>
            <person name="Miyauchi S."/>
            <person name="Morin E."/>
            <person name="Drula E."/>
            <person name="Courty P.E."/>
            <person name="Chicoki N."/>
            <person name="Fauchery L."/>
            <person name="Kohler A."/>
            <person name="Kuo A."/>
            <person name="Labutti K."/>
            <person name="Pangilinan J."/>
            <person name="Lipzen A."/>
            <person name="Riley R."/>
            <person name="Andreopoulos W."/>
            <person name="He G."/>
            <person name="Johnson J."/>
            <person name="Barry K.W."/>
            <person name="Grigoriev I.V."/>
            <person name="Nagy L."/>
            <person name="Hibbett D."/>
            <person name="Henrissat B."/>
            <person name="Matheny P.B."/>
            <person name="Labbe J."/>
            <person name="Martin F."/>
        </authorList>
    </citation>
    <scope>NUCLEOTIDE SEQUENCE</scope>
    <source>
        <strain evidence="1">FP105234-sp</strain>
    </source>
</reference>